<feature type="transmembrane region" description="Helical" evidence="1">
    <location>
        <begin position="15"/>
        <end position="37"/>
    </location>
</feature>
<organism evidence="2 3">
    <name type="scientific">Streptomyces pini</name>
    <dbReference type="NCBI Taxonomy" id="1520580"/>
    <lineage>
        <taxon>Bacteria</taxon>
        <taxon>Bacillati</taxon>
        <taxon>Actinomycetota</taxon>
        <taxon>Actinomycetes</taxon>
        <taxon>Kitasatosporales</taxon>
        <taxon>Streptomycetaceae</taxon>
        <taxon>Streptomyces</taxon>
    </lineage>
</organism>
<protein>
    <submittedName>
        <fullName evidence="2">Uncharacterized protein</fullName>
    </submittedName>
</protein>
<keyword evidence="1" id="KW-0812">Transmembrane</keyword>
<sequence>MPSPPRRGTDGRPDAVAHSGFAARSALLVTGVSMLLTRRFVRAGRLRRWWYALPVLLGPVTLLRLTVLAP</sequence>
<keyword evidence="3" id="KW-1185">Reference proteome</keyword>
<evidence type="ECO:0000256" key="1">
    <source>
        <dbReference type="SAM" id="Phobius"/>
    </source>
</evidence>
<gene>
    <name evidence="2" type="ORF">SAMN05192584_105312</name>
</gene>
<keyword evidence="1" id="KW-1133">Transmembrane helix</keyword>
<dbReference type="EMBL" id="FOSG01000005">
    <property type="protein sequence ID" value="SFK38746.1"/>
    <property type="molecule type" value="Genomic_DNA"/>
</dbReference>
<dbReference type="AlphaFoldDB" id="A0A1I3Z5B5"/>
<accession>A0A1I3Z5B5</accession>
<evidence type="ECO:0000313" key="2">
    <source>
        <dbReference type="EMBL" id="SFK38746.1"/>
    </source>
</evidence>
<keyword evidence="1" id="KW-0472">Membrane</keyword>
<name>A0A1I3Z5B5_9ACTN</name>
<dbReference type="Proteomes" id="UP000198928">
    <property type="component" value="Unassembled WGS sequence"/>
</dbReference>
<dbReference type="RefSeq" id="WP_093849180.1">
    <property type="nucleotide sequence ID" value="NZ_FOSG01000005.1"/>
</dbReference>
<reference evidence="3" key="1">
    <citation type="submission" date="2016-10" db="EMBL/GenBank/DDBJ databases">
        <authorList>
            <person name="Varghese N."/>
            <person name="Submissions S."/>
        </authorList>
    </citation>
    <scope>NUCLEOTIDE SEQUENCE [LARGE SCALE GENOMIC DNA]</scope>
    <source>
        <strain evidence="3">PL19</strain>
    </source>
</reference>
<evidence type="ECO:0000313" key="3">
    <source>
        <dbReference type="Proteomes" id="UP000198928"/>
    </source>
</evidence>
<proteinExistence type="predicted"/>
<dbReference type="OrthoDB" id="4250063at2"/>
<feature type="transmembrane region" description="Helical" evidence="1">
    <location>
        <begin position="49"/>
        <end position="69"/>
    </location>
</feature>